<sequence>MQNLENWQDEFEMCIYAKRLLDKVIYLNSIVKVPKVDVLVVKKAIYYARKYHGSQMRQSGEPFYSHPLEVSYLVSDYLFRTDILVTAILHDTIEDTELTQEEIAAAFGWQVANQVMDLTRIKGAGVKISSAETVELLYREKKYDVLLIKLFDRLHNIQTIGAKPPEKIRKIIDETLKRFITLSIFFEDRTHGVLKISNKIVALCHYYSPITKHMLQNQTIIFKDNYQLPFPTAQNAIIHNYIRNILVSK</sequence>
<dbReference type="SUPFAM" id="SSF109604">
    <property type="entry name" value="HD-domain/PDEase-like"/>
    <property type="match status" value="1"/>
</dbReference>
<dbReference type="STRING" id="1105111.MCE_05925"/>
<gene>
    <name evidence="1" type="ordered locus">MCE_05925</name>
</gene>
<reference evidence="1 2" key="2">
    <citation type="journal article" date="2016" name="Int. J. Syst. Evol. Microbiol.">
        <title>Rickettsia amblyommatis sp. nov., a spotted fever group Rickettsia associated with multiple species of Amblyomma ticks in North, Central and South America.</title>
        <authorList>
            <person name="Karpathy S.E."/>
            <person name="Slater K.S."/>
            <person name="Goldsmith C.S."/>
            <person name="Nicholson W.L."/>
            <person name="Paddock C.D."/>
        </authorList>
    </citation>
    <scope>NUCLEOTIDE SEQUENCE [LARGE SCALE GENOMIC DNA]</scope>
    <source>
        <strain evidence="1 2">GAT-30V</strain>
    </source>
</reference>
<dbReference type="AlphaFoldDB" id="H8K2I5"/>
<accession>H8K2I5</accession>
<name>H8K2I5_RICAG</name>
<dbReference type="Proteomes" id="UP000008005">
    <property type="component" value="Chromosome"/>
</dbReference>
<reference evidence="2" key="1">
    <citation type="submission" date="2012-02" db="EMBL/GenBank/DDBJ databases">
        <title>Complete genome sequence of Candidatus Rickettsia amblyommii strain GAT-30V.</title>
        <authorList>
            <person name="Johnson S.L."/>
            <person name="Munk A.C."/>
            <person name="Han S."/>
            <person name="Bruce D.C."/>
            <person name="Dasch G.A."/>
        </authorList>
    </citation>
    <scope>NUCLEOTIDE SEQUENCE [LARGE SCALE GENOMIC DNA]</scope>
    <source>
        <strain evidence="2">GAT-30V</strain>
    </source>
</reference>
<protein>
    <recommendedName>
        <fullName evidence="3">HD domain protein</fullName>
    </recommendedName>
</protein>
<dbReference type="PANTHER" id="PTHR21262">
    <property type="entry name" value="GUANOSINE-3',5'-BIS DIPHOSPHATE 3'-PYROPHOSPHOHYDROLASE"/>
    <property type="match status" value="1"/>
</dbReference>
<dbReference type="GO" id="GO:0005886">
    <property type="term" value="C:plasma membrane"/>
    <property type="evidence" value="ECO:0007669"/>
    <property type="project" value="TreeGrafter"/>
</dbReference>
<evidence type="ECO:0008006" key="3">
    <source>
        <dbReference type="Google" id="ProtNLM"/>
    </source>
</evidence>
<organism evidence="1 2">
    <name type="scientific">Rickettsia amblyommatis (strain GAT-30V)</name>
    <name type="common">Rickettsia amblyommii</name>
    <dbReference type="NCBI Taxonomy" id="1105111"/>
    <lineage>
        <taxon>Bacteria</taxon>
        <taxon>Pseudomonadati</taxon>
        <taxon>Pseudomonadota</taxon>
        <taxon>Alphaproteobacteria</taxon>
        <taxon>Rickettsiales</taxon>
        <taxon>Rickettsiaceae</taxon>
        <taxon>Rickettsieae</taxon>
        <taxon>Rickettsia</taxon>
        <taxon>spotted fever group</taxon>
    </lineage>
</organism>
<dbReference type="EMBL" id="CP003334">
    <property type="protein sequence ID" value="AFC70027.1"/>
    <property type="molecule type" value="Genomic_DNA"/>
</dbReference>
<dbReference type="Gene3D" id="1.10.3210.10">
    <property type="entry name" value="Hypothetical protein af1432"/>
    <property type="match status" value="1"/>
</dbReference>
<evidence type="ECO:0000313" key="2">
    <source>
        <dbReference type="Proteomes" id="UP000008005"/>
    </source>
</evidence>
<evidence type="ECO:0000313" key="1">
    <source>
        <dbReference type="EMBL" id="AFC70027.1"/>
    </source>
</evidence>
<dbReference type="RefSeq" id="WP_014392541.1">
    <property type="nucleotide sequence ID" value="NC_017028.1"/>
</dbReference>
<proteinExistence type="predicted"/>
<dbReference type="PANTHER" id="PTHR21262:SF31">
    <property type="entry name" value="GTP PYROPHOSPHOKINASE"/>
    <property type="match status" value="1"/>
</dbReference>
<dbReference type="KEGG" id="ram:MCE_05925"/>
<dbReference type="HOGENOM" id="CLU_012300_6_0_5"/>
<dbReference type="Pfam" id="PF13328">
    <property type="entry name" value="HD_4"/>
    <property type="match status" value="1"/>
</dbReference>